<dbReference type="Gene3D" id="3.30.710.10">
    <property type="entry name" value="Potassium Channel Kv1.1, Chain A"/>
    <property type="match status" value="1"/>
</dbReference>
<feature type="domain" description="BTB" evidence="3">
    <location>
        <begin position="31"/>
        <end position="103"/>
    </location>
</feature>
<accession>A0AAV3Z4A3</accession>
<dbReference type="PROSITE" id="PS50097">
    <property type="entry name" value="BTB"/>
    <property type="match status" value="1"/>
</dbReference>
<dbReference type="SUPFAM" id="SSF54695">
    <property type="entry name" value="POZ domain"/>
    <property type="match status" value="1"/>
</dbReference>
<dbReference type="CDD" id="cd18186">
    <property type="entry name" value="BTB_POZ_ZBTB_KLHL-like"/>
    <property type="match status" value="1"/>
</dbReference>
<dbReference type="PANTHER" id="PTHR45632">
    <property type="entry name" value="LD33804P"/>
    <property type="match status" value="1"/>
</dbReference>
<evidence type="ECO:0000256" key="2">
    <source>
        <dbReference type="ARBA" id="ARBA00022737"/>
    </source>
</evidence>
<comment type="caution">
    <text evidence="4">The sequence shown here is derived from an EMBL/GenBank/DDBJ whole genome shotgun (WGS) entry which is preliminary data.</text>
</comment>
<dbReference type="SMART" id="SM00225">
    <property type="entry name" value="BTB"/>
    <property type="match status" value="1"/>
</dbReference>
<evidence type="ECO:0000313" key="4">
    <source>
        <dbReference type="EMBL" id="GFN90259.1"/>
    </source>
</evidence>
<name>A0AAV3Z4A3_9GAST</name>
<dbReference type="SMART" id="SM00875">
    <property type="entry name" value="BACK"/>
    <property type="match status" value="1"/>
</dbReference>
<dbReference type="AlphaFoldDB" id="A0AAV3Z4A3"/>
<dbReference type="Gene3D" id="1.25.40.420">
    <property type="match status" value="1"/>
</dbReference>
<dbReference type="InterPro" id="IPR011043">
    <property type="entry name" value="Gal_Oxase/kelch_b-propeller"/>
</dbReference>
<dbReference type="EMBL" id="BLXT01002015">
    <property type="protein sequence ID" value="GFN90259.1"/>
    <property type="molecule type" value="Genomic_DNA"/>
</dbReference>
<dbReference type="InterPro" id="IPR011333">
    <property type="entry name" value="SKP1/BTB/POZ_sf"/>
</dbReference>
<sequence>MSVNQGTCTDATVVMLLHKALAEERREAQFSDLTVSVGGVDFKCHKLVLAAISGFFRSLFSSGMKEALEGRVVLHGFAGHDFSSDVFTDLMKWLYDGNLILSLENVFEILQLSDQLDIQVLFNECKEFLAQNLSVTNCVKVYNISVMHNYASLYKMSWDLLLKNFDNVFSSNDFRHLTFDCIKNLIHSPDLVSRSEDVVIENIFKWVRAALRVTLVESECEKNPHHMEKCSEIPLTKDDETDQTTIEDEDATQSDLCEGETSTKTEDKICSDNTKDKTIDYYLIDLLEATRYLLISGNCLWQTLANDPLVQNNPKGLAIQEQVVRYKSRLDSHQDGCIPAAFHRNTSHLKNVVLFYSKDMLLCIDKSGDFFLKKKMSETMDLPDVPTCLVYYDNKIYIQGQQRMLHVFTFEGMKWNILADSMQGKDRAVHMLPIGNELISINTSDNIKYIVESHPLQAYERSAWIRVGELSMQSMEIKCVTNIGSKLIIFWSQAGRSCITIECFDLTRLESYIVPHQLDSSDGLIAFKHEDEAFVLQQNGTLWRLSAQPKTPFIALKYEMRLWTFQRVVHGALLFDDTLLVFGDEPNDESLLKTDACLNNVFKRVLSFSVASSVKGFIHAVVCRSLIGKQI</sequence>
<evidence type="ECO:0000259" key="3">
    <source>
        <dbReference type="PROSITE" id="PS50097"/>
    </source>
</evidence>
<keyword evidence="5" id="KW-1185">Reference proteome</keyword>
<dbReference type="InterPro" id="IPR011705">
    <property type="entry name" value="BACK"/>
</dbReference>
<dbReference type="Pfam" id="PF07707">
    <property type="entry name" value="BACK"/>
    <property type="match status" value="1"/>
</dbReference>
<dbReference type="Pfam" id="PF00651">
    <property type="entry name" value="BTB"/>
    <property type="match status" value="1"/>
</dbReference>
<gene>
    <name evidence="4" type="ORF">PoB_001676500</name>
</gene>
<keyword evidence="2" id="KW-0677">Repeat</keyword>
<reference evidence="4 5" key="1">
    <citation type="journal article" date="2021" name="Elife">
        <title>Chloroplast acquisition without the gene transfer in kleptoplastic sea slugs, Plakobranchus ocellatus.</title>
        <authorList>
            <person name="Maeda T."/>
            <person name="Takahashi S."/>
            <person name="Yoshida T."/>
            <person name="Shimamura S."/>
            <person name="Takaki Y."/>
            <person name="Nagai Y."/>
            <person name="Toyoda A."/>
            <person name="Suzuki Y."/>
            <person name="Arimoto A."/>
            <person name="Ishii H."/>
            <person name="Satoh N."/>
            <person name="Nishiyama T."/>
            <person name="Hasebe M."/>
            <person name="Maruyama T."/>
            <person name="Minagawa J."/>
            <person name="Obokata J."/>
            <person name="Shigenobu S."/>
        </authorList>
    </citation>
    <scope>NUCLEOTIDE SEQUENCE [LARGE SCALE GENOMIC DNA]</scope>
</reference>
<keyword evidence="1" id="KW-0880">Kelch repeat</keyword>
<evidence type="ECO:0000313" key="5">
    <source>
        <dbReference type="Proteomes" id="UP000735302"/>
    </source>
</evidence>
<evidence type="ECO:0000256" key="1">
    <source>
        <dbReference type="ARBA" id="ARBA00022441"/>
    </source>
</evidence>
<dbReference type="Proteomes" id="UP000735302">
    <property type="component" value="Unassembled WGS sequence"/>
</dbReference>
<dbReference type="SUPFAM" id="SSF50965">
    <property type="entry name" value="Galactose oxidase, central domain"/>
    <property type="match status" value="1"/>
</dbReference>
<proteinExistence type="predicted"/>
<dbReference type="PANTHER" id="PTHR45632:SF3">
    <property type="entry name" value="KELCH-LIKE PROTEIN 32"/>
    <property type="match status" value="1"/>
</dbReference>
<protein>
    <submittedName>
        <fullName evidence="4">Kelch-like 25</fullName>
    </submittedName>
</protein>
<dbReference type="InterPro" id="IPR000210">
    <property type="entry name" value="BTB/POZ_dom"/>
</dbReference>
<organism evidence="4 5">
    <name type="scientific">Plakobranchus ocellatus</name>
    <dbReference type="NCBI Taxonomy" id="259542"/>
    <lineage>
        <taxon>Eukaryota</taxon>
        <taxon>Metazoa</taxon>
        <taxon>Spiralia</taxon>
        <taxon>Lophotrochozoa</taxon>
        <taxon>Mollusca</taxon>
        <taxon>Gastropoda</taxon>
        <taxon>Heterobranchia</taxon>
        <taxon>Euthyneura</taxon>
        <taxon>Panpulmonata</taxon>
        <taxon>Sacoglossa</taxon>
        <taxon>Placobranchoidea</taxon>
        <taxon>Plakobranchidae</taxon>
        <taxon>Plakobranchus</taxon>
    </lineage>
</organism>